<dbReference type="RefSeq" id="XP_043150743.1">
    <property type="nucleotide sequence ID" value="XM_043294808.1"/>
</dbReference>
<name>A0A8E0V1B8_9EURO</name>
<dbReference type="AlphaFoldDB" id="A0A8E0V1B8"/>
<reference evidence="2" key="2">
    <citation type="submission" date="2021-01" db="EMBL/GenBank/DDBJ databases">
        <title>Pan-genome distribution and transcriptional activeness of fungal secondary metabolism genes in Aspergillus section Fumigati.</title>
        <authorList>
            <person name="Takahashi H."/>
            <person name="Umemura M."/>
            <person name="Ninomiya A."/>
            <person name="Kusuya Y."/>
            <person name="Urayama S."/>
            <person name="Shimizu M."/>
            <person name="Watanabe A."/>
            <person name="Kamei K."/>
            <person name="Yaguchi T."/>
            <person name="Hagiwara D."/>
        </authorList>
    </citation>
    <scope>NUCLEOTIDE SEQUENCE</scope>
    <source>
        <strain evidence="2">IFM 46973</strain>
    </source>
</reference>
<sequence length="655" mass="74690">MDLLDQWDPEYEDIGTLDLDEIYQELSRLDAFEQLIRSKQGRDGPDYPDKEVEDDINAEKDGEEASVQDNLEETRKNIVLNDIRTRRIALRAGAMELSRAKIRPMTIVDLPADILLQIFGYFKDARIGKQAQIDWRSPLRGWDEDDARRAAHETIRQIRLVCSLFNDLASPLLCPILRIDLDQDSLNGAVELLKRPRIAQGVHAIQVGLQYRPQELVSDCPRFKDHCKKELEKIADLCEWYTDTWLELGFDSDDELVCELPKRVYRASTRYCSIISRSWDDYFNSDESDENEENDDITESEADEYMEILVNGYNEYLKKHNEQLQLIMTGSFVTTVASCIYQIPNVVALGFTDAVNLPYYRFNPLILPRDKSFLPEFLSAALEWKAIEDVNDTKLTPGDVKLTPARILFELPIAIHKTGATLRDLYIGAFPCRGSFSQICPDTVSNPTDPAAWSDLRAAYSSLRRVSFGSYLNHRSIRHEHLQPVDRYYVDQYVGAILCGAELQDVRMSFISLGLNDGRTTMEGWYDLGPVLAAVKWPRIKRLAILNVSSKQDDLQKFCSGMRDSMISLQLSSIQLLNGSWAGILAILDEKVGYRFPEQKATGYLSSLRGGEFGEEEVRERSIFDGLDSDSDEPERLPPAGQLLKQLHPSLFTPR</sequence>
<organism evidence="2 3">
    <name type="scientific">Aspergillus udagawae</name>
    <dbReference type="NCBI Taxonomy" id="91492"/>
    <lineage>
        <taxon>Eukaryota</taxon>
        <taxon>Fungi</taxon>
        <taxon>Dikarya</taxon>
        <taxon>Ascomycota</taxon>
        <taxon>Pezizomycotina</taxon>
        <taxon>Eurotiomycetes</taxon>
        <taxon>Eurotiomycetidae</taxon>
        <taxon>Eurotiales</taxon>
        <taxon>Aspergillaceae</taxon>
        <taxon>Aspergillus</taxon>
        <taxon>Aspergillus subgen. Fumigati</taxon>
    </lineage>
</organism>
<gene>
    <name evidence="2" type="ORF">Aud_009965</name>
</gene>
<evidence type="ECO:0000313" key="3">
    <source>
        <dbReference type="Proteomes" id="UP000036893"/>
    </source>
</evidence>
<dbReference type="Proteomes" id="UP000036893">
    <property type="component" value="Unassembled WGS sequence"/>
</dbReference>
<dbReference type="GeneID" id="66997442"/>
<proteinExistence type="predicted"/>
<evidence type="ECO:0000313" key="2">
    <source>
        <dbReference type="EMBL" id="GIC93477.1"/>
    </source>
</evidence>
<dbReference type="EMBL" id="BBXM02000008">
    <property type="protein sequence ID" value="GIC93477.1"/>
    <property type="molecule type" value="Genomic_DNA"/>
</dbReference>
<accession>A0A8E0V1B8</accession>
<reference evidence="2" key="1">
    <citation type="journal article" date="2015" name="Genome Announc.">
        <title>Draft Genome Sequence of the Pathogenic Filamentous Fungus Aspergillus udagawae Strain IFM 46973T.</title>
        <authorList>
            <person name="Kusuya Y."/>
            <person name="Takahashi-Nakaguchi A."/>
            <person name="Takahashi H."/>
            <person name="Yaguchi T."/>
        </authorList>
    </citation>
    <scope>NUCLEOTIDE SEQUENCE</scope>
    <source>
        <strain evidence="2">IFM 46973</strain>
    </source>
</reference>
<comment type="caution">
    <text evidence="2">The sequence shown here is derived from an EMBL/GenBank/DDBJ whole genome shotgun (WGS) entry which is preliminary data.</text>
</comment>
<evidence type="ECO:0000256" key="1">
    <source>
        <dbReference type="SAM" id="MobiDB-lite"/>
    </source>
</evidence>
<feature type="region of interest" description="Disordered" evidence="1">
    <location>
        <begin position="624"/>
        <end position="643"/>
    </location>
</feature>
<protein>
    <submittedName>
        <fullName evidence="2">Uncharacterized protein</fullName>
    </submittedName>
</protein>